<sequence length="175" mass="20980">MHAAFVMSGHFHISNSFLRTIQNILYTICYTFKDNMYKKSQTIQQLFAYILKCRYIHLEHAHESLWKFLFEFRKFYFKASVGMIRIGFLLFFGKLTICHNIVHQSLWNGKTEYHHFLFNTIYGFREPGILSFQQKTNNMGSGLSKNEKEIEINRLMLHMNFAAMTFAFYYMCSQR</sequence>
<dbReference type="AlphaFoldDB" id="A0A0E9WX21"/>
<evidence type="ECO:0000313" key="1">
    <source>
        <dbReference type="EMBL" id="JAH94934.1"/>
    </source>
</evidence>
<proteinExistence type="predicted"/>
<accession>A0A0E9WX21</accession>
<protein>
    <submittedName>
        <fullName evidence="1">Uncharacterized protein</fullName>
    </submittedName>
</protein>
<dbReference type="EMBL" id="GBXM01013643">
    <property type="protein sequence ID" value="JAH94934.1"/>
    <property type="molecule type" value="Transcribed_RNA"/>
</dbReference>
<reference evidence="1" key="1">
    <citation type="submission" date="2014-11" db="EMBL/GenBank/DDBJ databases">
        <authorList>
            <person name="Amaro Gonzalez C."/>
        </authorList>
    </citation>
    <scope>NUCLEOTIDE SEQUENCE</scope>
</reference>
<organism evidence="1">
    <name type="scientific">Anguilla anguilla</name>
    <name type="common">European freshwater eel</name>
    <name type="synonym">Muraena anguilla</name>
    <dbReference type="NCBI Taxonomy" id="7936"/>
    <lineage>
        <taxon>Eukaryota</taxon>
        <taxon>Metazoa</taxon>
        <taxon>Chordata</taxon>
        <taxon>Craniata</taxon>
        <taxon>Vertebrata</taxon>
        <taxon>Euteleostomi</taxon>
        <taxon>Actinopterygii</taxon>
        <taxon>Neopterygii</taxon>
        <taxon>Teleostei</taxon>
        <taxon>Anguilliformes</taxon>
        <taxon>Anguillidae</taxon>
        <taxon>Anguilla</taxon>
    </lineage>
</organism>
<reference evidence="1" key="2">
    <citation type="journal article" date="2015" name="Fish Shellfish Immunol.">
        <title>Early steps in the European eel (Anguilla anguilla)-Vibrio vulnificus interaction in the gills: Role of the RtxA13 toxin.</title>
        <authorList>
            <person name="Callol A."/>
            <person name="Pajuelo D."/>
            <person name="Ebbesson L."/>
            <person name="Teles M."/>
            <person name="MacKenzie S."/>
            <person name="Amaro C."/>
        </authorList>
    </citation>
    <scope>NUCLEOTIDE SEQUENCE</scope>
</reference>
<name>A0A0E9WX21_ANGAN</name>